<evidence type="ECO:0000256" key="1">
    <source>
        <dbReference type="ARBA" id="ARBA00023015"/>
    </source>
</evidence>
<dbReference type="AlphaFoldDB" id="A0A101HH04"/>
<dbReference type="GO" id="GO:0003700">
    <property type="term" value="F:DNA-binding transcription factor activity"/>
    <property type="evidence" value="ECO:0007669"/>
    <property type="project" value="TreeGrafter"/>
</dbReference>
<keyword evidence="2" id="KW-0238">DNA-binding</keyword>
<dbReference type="InterPro" id="IPR001387">
    <property type="entry name" value="Cro/C1-type_HTH"/>
</dbReference>
<dbReference type="InterPro" id="IPR010982">
    <property type="entry name" value="Lambda_DNA-bd_dom_sf"/>
</dbReference>
<organism evidence="5 6">
    <name type="scientific">candidate division WS6 bacterium 34_10</name>
    <dbReference type="NCBI Taxonomy" id="1641389"/>
    <lineage>
        <taxon>Bacteria</taxon>
        <taxon>Candidatus Dojkabacteria</taxon>
    </lineage>
</organism>
<evidence type="ECO:0000256" key="2">
    <source>
        <dbReference type="ARBA" id="ARBA00023125"/>
    </source>
</evidence>
<dbReference type="PROSITE" id="PS50943">
    <property type="entry name" value="HTH_CROC1"/>
    <property type="match status" value="1"/>
</dbReference>
<gene>
    <name evidence="5" type="ORF">XD93_0781</name>
</gene>
<feature type="domain" description="HTH cro/C1-type" evidence="4">
    <location>
        <begin position="11"/>
        <end position="65"/>
    </location>
</feature>
<keyword evidence="1" id="KW-0805">Transcription regulation</keyword>
<keyword evidence="3" id="KW-0804">Transcription</keyword>
<dbReference type="Gene3D" id="1.10.260.40">
    <property type="entry name" value="lambda repressor-like DNA-binding domains"/>
    <property type="match status" value="1"/>
</dbReference>
<dbReference type="GO" id="GO:0003677">
    <property type="term" value="F:DNA binding"/>
    <property type="evidence" value="ECO:0007669"/>
    <property type="project" value="UniProtKB-KW"/>
</dbReference>
<accession>A0A101HH04</accession>
<proteinExistence type="predicted"/>
<dbReference type="GO" id="GO:0005829">
    <property type="term" value="C:cytosol"/>
    <property type="evidence" value="ECO:0007669"/>
    <property type="project" value="TreeGrafter"/>
</dbReference>
<evidence type="ECO:0000256" key="3">
    <source>
        <dbReference type="ARBA" id="ARBA00023163"/>
    </source>
</evidence>
<evidence type="ECO:0000313" key="5">
    <source>
        <dbReference type="EMBL" id="KUK76666.1"/>
    </source>
</evidence>
<name>A0A101HH04_9BACT</name>
<reference evidence="6" key="1">
    <citation type="journal article" date="2015" name="MBio">
        <title>Genome-Resolved Metagenomic Analysis Reveals Roles for Candidate Phyla and Other Microbial Community Members in Biogeochemical Transformations in Oil Reservoirs.</title>
        <authorList>
            <person name="Hu P."/>
            <person name="Tom L."/>
            <person name="Singh A."/>
            <person name="Thomas B.C."/>
            <person name="Baker B.J."/>
            <person name="Piceno Y.M."/>
            <person name="Andersen G.L."/>
            <person name="Banfield J.F."/>
        </authorList>
    </citation>
    <scope>NUCLEOTIDE SEQUENCE [LARGE SCALE GENOMIC DNA]</scope>
</reference>
<sequence length="73" mass="8343">MNIQKAIGKVIREHRLEKNLSQEDLADKTKLHRTYISSVERGKRNISIKNLERISSAIGISLSKLLEEAEKNV</sequence>
<comment type="caution">
    <text evidence="5">The sequence shown here is derived from an EMBL/GenBank/DDBJ whole genome shotgun (WGS) entry which is preliminary data.</text>
</comment>
<dbReference type="PANTHER" id="PTHR46797:SF23">
    <property type="entry name" value="HTH-TYPE TRANSCRIPTIONAL REGULATOR SUTR"/>
    <property type="match status" value="1"/>
</dbReference>
<dbReference type="InterPro" id="IPR050807">
    <property type="entry name" value="TransReg_Diox_bact_type"/>
</dbReference>
<dbReference type="SUPFAM" id="SSF47413">
    <property type="entry name" value="lambda repressor-like DNA-binding domains"/>
    <property type="match status" value="1"/>
</dbReference>
<evidence type="ECO:0000313" key="6">
    <source>
        <dbReference type="Proteomes" id="UP000053904"/>
    </source>
</evidence>
<dbReference type="PANTHER" id="PTHR46797">
    <property type="entry name" value="HTH-TYPE TRANSCRIPTIONAL REGULATOR"/>
    <property type="match status" value="1"/>
</dbReference>
<dbReference type="CDD" id="cd00093">
    <property type="entry name" value="HTH_XRE"/>
    <property type="match status" value="1"/>
</dbReference>
<dbReference type="Proteomes" id="UP000053904">
    <property type="component" value="Unassembled WGS sequence"/>
</dbReference>
<evidence type="ECO:0000259" key="4">
    <source>
        <dbReference type="PROSITE" id="PS50943"/>
    </source>
</evidence>
<dbReference type="Pfam" id="PF01381">
    <property type="entry name" value="HTH_3"/>
    <property type="match status" value="1"/>
</dbReference>
<protein>
    <recommendedName>
        <fullName evidence="4">HTH cro/C1-type domain-containing protein</fullName>
    </recommendedName>
</protein>
<dbReference type="EMBL" id="LGGO01000119">
    <property type="protein sequence ID" value="KUK76666.1"/>
    <property type="molecule type" value="Genomic_DNA"/>
</dbReference>
<dbReference type="SMART" id="SM00530">
    <property type="entry name" value="HTH_XRE"/>
    <property type="match status" value="1"/>
</dbReference>